<dbReference type="GO" id="GO:0007186">
    <property type="term" value="P:G protein-coupled receptor signaling pathway"/>
    <property type="evidence" value="ECO:0007669"/>
    <property type="project" value="InterPro"/>
</dbReference>
<dbReference type="InterPro" id="IPR036284">
    <property type="entry name" value="GGL_sf"/>
</dbReference>
<accession>A0A2G9V4S6</accession>
<reference evidence="8 9" key="1">
    <citation type="submission" date="2015-09" db="EMBL/GenBank/DDBJ databases">
        <title>Draft genome of the parasitic nematode Teladorsagia circumcincta isolate WARC Sus (inbred).</title>
        <authorList>
            <person name="Mitreva M."/>
        </authorList>
    </citation>
    <scope>NUCLEOTIDE SEQUENCE [LARGE SCALE GENOMIC DNA]</scope>
    <source>
        <strain evidence="8 9">S</strain>
    </source>
</reference>
<dbReference type="Gene3D" id="4.10.260.10">
    <property type="entry name" value="Transducin (heterotrimeric G protein), gamma chain"/>
    <property type="match status" value="1"/>
</dbReference>
<organism evidence="8 9">
    <name type="scientific">Teladorsagia circumcincta</name>
    <name type="common">Brown stomach worm</name>
    <name type="synonym">Ostertagia circumcincta</name>
    <dbReference type="NCBI Taxonomy" id="45464"/>
    <lineage>
        <taxon>Eukaryota</taxon>
        <taxon>Metazoa</taxon>
        <taxon>Ecdysozoa</taxon>
        <taxon>Nematoda</taxon>
        <taxon>Chromadorea</taxon>
        <taxon>Rhabditida</taxon>
        <taxon>Rhabditina</taxon>
        <taxon>Rhabditomorpha</taxon>
        <taxon>Strongyloidea</taxon>
        <taxon>Trichostrongylidae</taxon>
        <taxon>Teladorsagia</taxon>
    </lineage>
</organism>
<sequence>MDAMKTVVEQLRREAQMQRKNVSEVAKDLLDYCEKHKATDTLAAMAIDADLVVTYKRLRRKKVGGVEVMPNDEIKYTMYSFSECFFRELPYRFEE</sequence>
<dbReference type="EMBL" id="KZ344995">
    <property type="protein sequence ID" value="PIO77501.1"/>
    <property type="molecule type" value="Genomic_DNA"/>
</dbReference>
<evidence type="ECO:0000256" key="6">
    <source>
        <dbReference type="SAM" id="Coils"/>
    </source>
</evidence>
<gene>
    <name evidence="8" type="ORF">TELCIR_00383</name>
</gene>
<comment type="subcellular location">
    <subcellularLocation>
        <location evidence="5">Cell membrane</location>
        <topology evidence="5">Lipid-anchor</topology>
        <orientation evidence="5">Cytoplasmic side</orientation>
    </subcellularLocation>
</comment>
<dbReference type="PRINTS" id="PR00321">
    <property type="entry name" value="GPROTEING"/>
</dbReference>
<evidence type="ECO:0000313" key="8">
    <source>
        <dbReference type="EMBL" id="PIO77501.1"/>
    </source>
</evidence>
<dbReference type="Proteomes" id="UP000230423">
    <property type="component" value="Unassembled WGS sequence"/>
</dbReference>
<comment type="function">
    <text evidence="5">Guanine nucleotide-binding proteins (G proteins) are involved as a modulator or transducer in various transmembrane signaling systems. The beta and gamma chains are required for the GTPase activity, for replacement of GDP by GTP, and for G protein-effector interaction.</text>
</comment>
<evidence type="ECO:0000256" key="2">
    <source>
        <dbReference type="ARBA" id="ARBA00022475"/>
    </source>
</evidence>
<dbReference type="GO" id="GO:0005834">
    <property type="term" value="C:heterotrimeric G-protein complex"/>
    <property type="evidence" value="ECO:0007669"/>
    <property type="project" value="InterPro"/>
</dbReference>
<keyword evidence="5" id="KW-0449">Lipoprotein</keyword>
<comment type="similarity">
    <text evidence="1 5">Belongs to the G protein gamma family.</text>
</comment>
<keyword evidence="2 5" id="KW-1003">Cell membrane</keyword>
<keyword evidence="4 5" id="KW-0807">Transducer</keyword>
<dbReference type="AlphaFoldDB" id="A0A2G9V4S6"/>
<dbReference type="Pfam" id="PF00631">
    <property type="entry name" value="G-gamma"/>
    <property type="match status" value="1"/>
</dbReference>
<dbReference type="PROSITE" id="PS50058">
    <property type="entry name" value="G_PROTEIN_GAMMA"/>
    <property type="match status" value="1"/>
</dbReference>
<keyword evidence="9" id="KW-1185">Reference proteome</keyword>
<evidence type="ECO:0000256" key="5">
    <source>
        <dbReference type="RuleBase" id="RU004973"/>
    </source>
</evidence>
<evidence type="ECO:0000256" key="1">
    <source>
        <dbReference type="ARBA" id="ARBA00007431"/>
    </source>
</evidence>
<dbReference type="SUPFAM" id="SSF48670">
    <property type="entry name" value="Transducin (heterotrimeric G protein), gamma chain"/>
    <property type="match status" value="1"/>
</dbReference>
<proteinExistence type="inferred from homology"/>
<evidence type="ECO:0000256" key="4">
    <source>
        <dbReference type="ARBA" id="ARBA00023224"/>
    </source>
</evidence>
<keyword evidence="6" id="KW-0175">Coiled coil</keyword>
<keyword evidence="3 5" id="KW-0472">Membrane</keyword>
<protein>
    <recommendedName>
        <fullName evidence="5">Guanine nucleotide-binding protein subunit gamma</fullName>
    </recommendedName>
</protein>
<feature type="domain" description="G protein gamma" evidence="7">
    <location>
        <begin position="1"/>
        <end position="62"/>
    </location>
</feature>
<dbReference type="GO" id="GO:0031681">
    <property type="term" value="F:G-protein beta-subunit binding"/>
    <property type="evidence" value="ECO:0007669"/>
    <property type="project" value="InterPro"/>
</dbReference>
<evidence type="ECO:0000313" key="9">
    <source>
        <dbReference type="Proteomes" id="UP000230423"/>
    </source>
</evidence>
<dbReference type="OrthoDB" id="6264244at2759"/>
<evidence type="ECO:0000256" key="3">
    <source>
        <dbReference type="ARBA" id="ARBA00023136"/>
    </source>
</evidence>
<name>A0A2G9V4S6_TELCI</name>
<dbReference type="InterPro" id="IPR001770">
    <property type="entry name" value="G-protein_gamma"/>
</dbReference>
<dbReference type="InterPro" id="IPR015898">
    <property type="entry name" value="G-protein_gamma-like_dom"/>
</dbReference>
<comment type="subunit">
    <text evidence="5">G proteins are composed of 3 units; alpha, beta and gamma.</text>
</comment>
<feature type="coiled-coil region" evidence="6">
    <location>
        <begin position="1"/>
        <end position="28"/>
    </location>
</feature>
<evidence type="ECO:0000259" key="7">
    <source>
        <dbReference type="PROSITE" id="PS50058"/>
    </source>
</evidence>